<gene>
    <name evidence="1" type="ORF">RWD45_13720</name>
</gene>
<accession>A0ABU5CSY9</accession>
<protein>
    <recommendedName>
        <fullName evidence="3">SH3b domain-containing protein</fullName>
    </recommendedName>
</protein>
<evidence type="ECO:0008006" key="3">
    <source>
        <dbReference type="Google" id="ProtNLM"/>
    </source>
</evidence>
<dbReference type="Proteomes" id="UP001275315">
    <property type="component" value="Unassembled WGS sequence"/>
</dbReference>
<sequence>MALKAKTNVYSIPSTGASVLKSYAKGSLIKFKTFSPNWYEASVIVNGQRKSGYFHKNDVSTDTVAYTQTKYDITLEKALDLQIKAQPKTYATAYVHKNALENKNGKWVVTGTGWNVRSGPSTAHSVVGN</sequence>
<organism evidence="1 2">
    <name type="scientific">Paracerasibacillus soli</name>
    <dbReference type="NCBI Taxonomy" id="480284"/>
    <lineage>
        <taxon>Bacteria</taxon>
        <taxon>Bacillati</taxon>
        <taxon>Bacillota</taxon>
        <taxon>Bacilli</taxon>
        <taxon>Bacillales</taxon>
        <taxon>Bacillaceae</taxon>
        <taxon>Paracerasibacillus</taxon>
    </lineage>
</organism>
<dbReference type="RefSeq" id="WP_320380232.1">
    <property type="nucleotide sequence ID" value="NZ_JAWDIQ010000002.1"/>
</dbReference>
<proteinExistence type="predicted"/>
<evidence type="ECO:0000313" key="1">
    <source>
        <dbReference type="EMBL" id="MDY0409441.1"/>
    </source>
</evidence>
<evidence type="ECO:0000313" key="2">
    <source>
        <dbReference type="Proteomes" id="UP001275315"/>
    </source>
</evidence>
<keyword evidence="2" id="KW-1185">Reference proteome</keyword>
<dbReference type="Gene3D" id="2.30.30.40">
    <property type="entry name" value="SH3 Domains"/>
    <property type="match status" value="1"/>
</dbReference>
<dbReference type="EMBL" id="JAWDIQ010000002">
    <property type="protein sequence ID" value="MDY0409441.1"/>
    <property type="molecule type" value="Genomic_DNA"/>
</dbReference>
<comment type="caution">
    <text evidence="1">The sequence shown here is derived from an EMBL/GenBank/DDBJ whole genome shotgun (WGS) entry which is preliminary data.</text>
</comment>
<reference evidence="1 2" key="1">
    <citation type="submission" date="2023-10" db="EMBL/GenBank/DDBJ databases">
        <title>Virgibacillus soli CC-YMP-6 genome.</title>
        <authorList>
            <person name="Miliotis G."/>
            <person name="Sengupta P."/>
            <person name="Hameed A."/>
            <person name="Chuvochina M."/>
            <person name="Mcdonagh F."/>
            <person name="Simpson A.C."/>
            <person name="Singh N.K."/>
            <person name="Rekha P.D."/>
            <person name="Raman K."/>
            <person name="Hugenholtz P."/>
            <person name="Venkateswaran K."/>
        </authorList>
    </citation>
    <scope>NUCLEOTIDE SEQUENCE [LARGE SCALE GENOMIC DNA]</scope>
    <source>
        <strain evidence="1 2">CC-YMP-6</strain>
    </source>
</reference>
<name>A0ABU5CSY9_9BACI</name>